<keyword evidence="7" id="KW-0479">Metal-binding</keyword>
<dbReference type="PANTHER" id="PTHR42648">
    <property type="entry name" value="TRANSPOSASE, PUTATIVE-RELATED"/>
    <property type="match status" value="1"/>
</dbReference>
<evidence type="ECO:0000256" key="5">
    <source>
        <dbReference type="ARBA" id="ARBA00022695"/>
    </source>
</evidence>
<keyword evidence="5" id="KW-0548">Nucleotidyltransferase</keyword>
<reference evidence="25 26" key="1">
    <citation type="submission" date="2019-05" db="EMBL/GenBank/DDBJ databases">
        <title>Emergence of the Ug99 lineage of the wheat stem rust pathogen through somatic hybridization.</title>
        <authorList>
            <person name="Li F."/>
            <person name="Upadhyaya N.M."/>
            <person name="Sperschneider J."/>
            <person name="Matny O."/>
            <person name="Nguyen-Phuc H."/>
            <person name="Mago R."/>
            <person name="Raley C."/>
            <person name="Miller M.E."/>
            <person name="Silverstein K.A.T."/>
            <person name="Henningsen E."/>
            <person name="Hirsch C.D."/>
            <person name="Visser B."/>
            <person name="Pretorius Z.A."/>
            <person name="Steffenson B.J."/>
            <person name="Schwessinger B."/>
            <person name="Dodds P.N."/>
            <person name="Figueroa M."/>
        </authorList>
    </citation>
    <scope>NUCLEOTIDE SEQUENCE [LARGE SCALE GENOMIC DNA]</scope>
    <source>
        <strain evidence="25 26">Ug99</strain>
    </source>
</reference>
<evidence type="ECO:0000256" key="13">
    <source>
        <dbReference type="ARBA" id="ARBA00022842"/>
    </source>
</evidence>
<name>A0A5B0NHB2_PUCGR</name>
<keyword evidence="16" id="KW-0695">RNA-directed DNA polymerase</keyword>
<dbReference type="Gene3D" id="3.30.420.10">
    <property type="entry name" value="Ribonuclease H-like superfamily/Ribonuclease H"/>
    <property type="match status" value="1"/>
</dbReference>
<dbReference type="InterPro" id="IPR057670">
    <property type="entry name" value="SH3_retrovirus"/>
</dbReference>
<dbReference type="GO" id="GO:0003723">
    <property type="term" value="F:RNA binding"/>
    <property type="evidence" value="ECO:0007669"/>
    <property type="project" value="UniProtKB-KW"/>
</dbReference>
<keyword evidence="3" id="KW-1188">Viral release from host cell</keyword>
<evidence type="ECO:0000256" key="3">
    <source>
        <dbReference type="ARBA" id="ARBA00022612"/>
    </source>
</evidence>
<feature type="compositionally biased region" description="Basic and acidic residues" evidence="23">
    <location>
        <begin position="1"/>
        <end position="24"/>
    </location>
</feature>
<evidence type="ECO:0000256" key="15">
    <source>
        <dbReference type="ARBA" id="ARBA00022908"/>
    </source>
</evidence>
<evidence type="ECO:0000313" key="25">
    <source>
        <dbReference type="EMBL" id="KAA1087994.1"/>
    </source>
</evidence>
<accession>A0A5B0NHB2</accession>
<keyword evidence="17" id="KW-0239">DNA-directed DNA polymerase</keyword>
<dbReference type="Pfam" id="PF00665">
    <property type="entry name" value="rve"/>
    <property type="match status" value="1"/>
</dbReference>
<feature type="region of interest" description="Disordered" evidence="23">
    <location>
        <begin position="1"/>
        <end position="71"/>
    </location>
</feature>
<evidence type="ECO:0000256" key="2">
    <source>
        <dbReference type="ARBA" id="ARBA00022578"/>
    </source>
</evidence>
<evidence type="ECO:0000256" key="20">
    <source>
        <dbReference type="ARBA" id="ARBA00023268"/>
    </source>
</evidence>
<evidence type="ECO:0000256" key="7">
    <source>
        <dbReference type="ARBA" id="ARBA00022723"/>
    </source>
</evidence>
<dbReference type="Proteomes" id="UP000325313">
    <property type="component" value="Unassembled WGS sequence"/>
</dbReference>
<evidence type="ECO:0000256" key="4">
    <source>
        <dbReference type="ARBA" id="ARBA00022670"/>
    </source>
</evidence>
<keyword evidence="12" id="KW-0067">ATP-binding</keyword>
<dbReference type="GO" id="GO:0005634">
    <property type="term" value="C:nucleus"/>
    <property type="evidence" value="ECO:0007669"/>
    <property type="project" value="UniProtKB-ARBA"/>
</dbReference>
<dbReference type="PANTHER" id="PTHR42648:SF11">
    <property type="entry name" value="TRANSPOSON TY4-P GAG-POL POLYPROTEIN"/>
    <property type="match status" value="1"/>
</dbReference>
<feature type="compositionally biased region" description="Polar residues" evidence="23">
    <location>
        <begin position="53"/>
        <end position="71"/>
    </location>
</feature>
<evidence type="ECO:0000256" key="8">
    <source>
        <dbReference type="ARBA" id="ARBA00022741"/>
    </source>
</evidence>
<evidence type="ECO:0000256" key="21">
    <source>
        <dbReference type="ARBA" id="ARBA00048173"/>
    </source>
</evidence>
<dbReference type="CDD" id="cd09272">
    <property type="entry name" value="RNase_HI_RT_Ty1"/>
    <property type="match status" value="1"/>
</dbReference>
<dbReference type="GO" id="GO:0005524">
    <property type="term" value="F:ATP binding"/>
    <property type="evidence" value="ECO:0007669"/>
    <property type="project" value="UniProtKB-KW"/>
</dbReference>
<comment type="caution">
    <text evidence="25">The sequence shown here is derived from an EMBL/GenBank/DDBJ whole genome shotgun (WGS) entry which is preliminary data.</text>
</comment>
<comment type="function">
    <text evidence="1">The aspartyl protease (PR) mediates the proteolytic cleavages of the Gag and Gag-Pol polyproteins after assembly of the VLP.</text>
</comment>
<keyword evidence="17" id="KW-0808">Transferase</keyword>
<evidence type="ECO:0000256" key="9">
    <source>
        <dbReference type="ARBA" id="ARBA00022750"/>
    </source>
</evidence>
<dbReference type="GO" id="GO:0032196">
    <property type="term" value="P:transposition"/>
    <property type="evidence" value="ECO:0007669"/>
    <property type="project" value="UniProtKB-KW"/>
</dbReference>
<dbReference type="InterPro" id="IPR025724">
    <property type="entry name" value="GAG-pre-integrase_dom"/>
</dbReference>
<keyword evidence="15" id="KW-0229">DNA integration</keyword>
<gene>
    <name evidence="25" type="ORF">PGTUg99_050213</name>
</gene>
<dbReference type="GO" id="GO:0006310">
    <property type="term" value="P:DNA recombination"/>
    <property type="evidence" value="ECO:0007669"/>
    <property type="project" value="UniProtKB-KW"/>
</dbReference>
<evidence type="ECO:0000256" key="16">
    <source>
        <dbReference type="ARBA" id="ARBA00022918"/>
    </source>
</evidence>
<dbReference type="AlphaFoldDB" id="A0A5B0NHB2"/>
<dbReference type="InterPro" id="IPR039537">
    <property type="entry name" value="Retrotran_Ty1/copia-like"/>
</dbReference>
<keyword evidence="20" id="KW-0511">Multifunctional enzyme</keyword>
<dbReference type="Pfam" id="PF25597">
    <property type="entry name" value="SH3_retrovirus"/>
    <property type="match status" value="1"/>
</dbReference>
<evidence type="ECO:0000256" key="11">
    <source>
        <dbReference type="ARBA" id="ARBA00022801"/>
    </source>
</evidence>
<dbReference type="GO" id="GO:0003887">
    <property type="term" value="F:DNA-directed DNA polymerase activity"/>
    <property type="evidence" value="ECO:0007669"/>
    <property type="project" value="UniProtKB-KW"/>
</dbReference>
<keyword evidence="6" id="KW-0540">Nuclease</keyword>
<keyword evidence="19" id="KW-0233">DNA recombination</keyword>
<dbReference type="GO" id="GO:0015074">
    <property type="term" value="P:DNA integration"/>
    <property type="evidence" value="ECO:0007669"/>
    <property type="project" value="UniProtKB-KW"/>
</dbReference>
<keyword evidence="4" id="KW-0645">Protease</keyword>
<dbReference type="SUPFAM" id="SSF53098">
    <property type="entry name" value="Ribonuclease H-like"/>
    <property type="match status" value="1"/>
</dbReference>
<dbReference type="InterPro" id="IPR012337">
    <property type="entry name" value="RNaseH-like_sf"/>
</dbReference>
<keyword evidence="2" id="KW-0815">Transposition</keyword>
<dbReference type="InterPro" id="IPR036397">
    <property type="entry name" value="RNaseH_sf"/>
</dbReference>
<dbReference type="SUPFAM" id="SSF56672">
    <property type="entry name" value="DNA/RNA polymerases"/>
    <property type="match status" value="1"/>
</dbReference>
<dbReference type="EMBL" id="VDEP01000408">
    <property type="protein sequence ID" value="KAA1087994.1"/>
    <property type="molecule type" value="Genomic_DNA"/>
</dbReference>
<dbReference type="InterPro" id="IPR043502">
    <property type="entry name" value="DNA/RNA_pol_sf"/>
</dbReference>
<feature type="domain" description="Integrase catalytic" evidence="24">
    <location>
        <begin position="280"/>
        <end position="447"/>
    </location>
</feature>
<evidence type="ECO:0000313" key="26">
    <source>
        <dbReference type="Proteomes" id="UP000325313"/>
    </source>
</evidence>
<evidence type="ECO:0000256" key="1">
    <source>
        <dbReference type="ARBA" id="ARBA00002180"/>
    </source>
</evidence>
<dbReference type="InterPro" id="IPR013103">
    <property type="entry name" value="RVT_2"/>
</dbReference>
<dbReference type="GO" id="GO:0004519">
    <property type="term" value="F:endonuclease activity"/>
    <property type="evidence" value="ECO:0007669"/>
    <property type="project" value="UniProtKB-KW"/>
</dbReference>
<dbReference type="GO" id="GO:0003964">
    <property type="term" value="F:RNA-directed DNA polymerase activity"/>
    <property type="evidence" value="ECO:0007669"/>
    <property type="project" value="UniProtKB-KW"/>
</dbReference>
<dbReference type="GO" id="GO:0046872">
    <property type="term" value="F:metal ion binding"/>
    <property type="evidence" value="ECO:0007669"/>
    <property type="project" value="UniProtKB-KW"/>
</dbReference>
<dbReference type="InterPro" id="IPR054722">
    <property type="entry name" value="PolX-like_BBD"/>
</dbReference>
<keyword evidence="18" id="KW-0917">Virion maturation</keyword>
<dbReference type="Pfam" id="PF13976">
    <property type="entry name" value="gag_pre-integrs"/>
    <property type="match status" value="1"/>
</dbReference>
<keyword evidence="10" id="KW-0255">Endonuclease</keyword>
<dbReference type="Pfam" id="PF22936">
    <property type="entry name" value="Pol_BBD"/>
    <property type="match status" value="1"/>
</dbReference>
<proteinExistence type="predicted"/>
<dbReference type="Pfam" id="PF07727">
    <property type="entry name" value="RVT_2"/>
    <property type="match status" value="1"/>
</dbReference>
<keyword evidence="9" id="KW-0064">Aspartyl protease</keyword>
<protein>
    <recommendedName>
        <fullName evidence="24">Integrase catalytic domain-containing protein</fullName>
    </recommendedName>
</protein>
<evidence type="ECO:0000256" key="10">
    <source>
        <dbReference type="ARBA" id="ARBA00022759"/>
    </source>
</evidence>
<comment type="catalytic activity">
    <reaction evidence="22">
        <text>DNA(n) + a 2'-deoxyribonucleoside 5'-triphosphate = DNA(n+1) + diphosphate</text>
        <dbReference type="Rhea" id="RHEA:22508"/>
        <dbReference type="Rhea" id="RHEA-COMP:17339"/>
        <dbReference type="Rhea" id="RHEA-COMP:17340"/>
        <dbReference type="ChEBI" id="CHEBI:33019"/>
        <dbReference type="ChEBI" id="CHEBI:61560"/>
        <dbReference type="ChEBI" id="CHEBI:173112"/>
        <dbReference type="EC" id="2.7.7.7"/>
    </reaction>
</comment>
<feature type="region of interest" description="Disordered" evidence="23">
    <location>
        <begin position="1181"/>
        <end position="1201"/>
    </location>
</feature>
<evidence type="ECO:0000256" key="14">
    <source>
        <dbReference type="ARBA" id="ARBA00022884"/>
    </source>
</evidence>
<evidence type="ECO:0000256" key="18">
    <source>
        <dbReference type="ARBA" id="ARBA00023113"/>
    </source>
</evidence>
<sequence length="1226" mass="138606">MDSQEKRPYQHPCEKGHDPREKHSQKNCWYDNPHKKPKRFQSNNRYAKANVARASQSHDTQAQSSSSNDNNENAVPAFSYCSIVKTSPIVKLGAILDSGASNHMFNSLDFFVDSEPVFIFIITGDGKSREELVATRKGTALIQLADDKIITLKNSLFVPNLTRNLVSLSQLIDNNISIQRAGKLFNVILNNQEKLFSLDLSNQLFEISGDVSPVQQQTIAMISNASEPTGFTKWHNRLGHASKDRLKVVIPSKESLMKEHCCDACMKGKMTRKSFTHHFDSTSTSLEVVHGDLVGPITPSSNGGARYFLTLVDQHTGYINITILKEKSEAPNAIDKFRIFYENQTGNRMKKLVTDGGGEFCNKTLSGLLESAGVQHNISPPYTPQQNGIAERANRTILSMTRCILLHSNLASEWWAEAVKTSCAITNCLPSLSKSRTSPIELLFKKKPNINIFRPFGCKVWSLKPEVHHERKFDSLAWEGVLIGYANDYSTYKVVRLDNLQIINVKHAYFEENIFPACPALRKSNDNLDASNNLPIFQKVPSLPFEEESLPTEEKENDQSQELLEEEIISEKQLDVDTRQDSNKLISSNIDESNILNYSRRTALISLAPKTHHQAMKGEETDKWKEAEKKEYENMDSHKAWLVRKRKEDDSPIPLTWAFRKKLGSNNEVTEFKARICVQGFRQSFGLDYFAKYAPTGKPCSLRLLISFAVNNDLKIHQLDVRSAFLTCPLEDKVTVLPPPGYVGKPDTVFELRKAVYGLRQAPLVWYKRLSNFLKSINFNISVSDPCVFWRTQQPGRPMTWIYAHVDDLVIISSDPLVFKQEIEKEFAIKYLGDAEFLLGMNITRKNGSIKINQLQYIERKLVQFNLQDAYPASCPLNPRIQFDKATQDDQEALKQLGFNYRSIVGSLNYLSILTRPDISYAVSALSQFLENPGLSHYRAAEQVFRYISGTREMGLLYQKQESSDLKAYVDADWGNCLITRRSVTGYVTMAGHHLLSWKSSKQDTVSLSSAEAEYKSLSDLSREMVWITSLVNETQVQKTPSNIQVFVDNKAAIDLANSETAQNGFRTKHMNIRLHFVREHIQSHLLRLIYIKSNENPADFLTKAVGRCTIRRSLKALGIAYQSKTASNLTTRSTEDCWNVIPCPSPRKRRLSETSCSIEELDRAKLVACETGVDVSDVRRMNNNDDCDHSSNSSSRSSNCTPNKLIDRIFPAIVVDSVAGQQSTV</sequence>
<keyword evidence="8" id="KW-0547">Nucleotide-binding</keyword>
<feature type="compositionally biased region" description="Low complexity" evidence="23">
    <location>
        <begin position="1191"/>
        <end position="1200"/>
    </location>
</feature>
<evidence type="ECO:0000259" key="24">
    <source>
        <dbReference type="PROSITE" id="PS50994"/>
    </source>
</evidence>
<keyword evidence="11" id="KW-0378">Hydrolase</keyword>
<evidence type="ECO:0000256" key="22">
    <source>
        <dbReference type="ARBA" id="ARBA00049244"/>
    </source>
</evidence>
<organism evidence="25 26">
    <name type="scientific">Puccinia graminis f. sp. tritici</name>
    <dbReference type="NCBI Taxonomy" id="56615"/>
    <lineage>
        <taxon>Eukaryota</taxon>
        <taxon>Fungi</taxon>
        <taxon>Dikarya</taxon>
        <taxon>Basidiomycota</taxon>
        <taxon>Pucciniomycotina</taxon>
        <taxon>Pucciniomycetes</taxon>
        <taxon>Pucciniales</taxon>
        <taxon>Pucciniaceae</taxon>
        <taxon>Puccinia</taxon>
    </lineage>
</organism>
<evidence type="ECO:0000256" key="12">
    <source>
        <dbReference type="ARBA" id="ARBA00022840"/>
    </source>
</evidence>
<comment type="catalytic activity">
    <reaction evidence="21">
        <text>DNA(n) + a 2'-deoxyribonucleoside 5'-triphosphate = DNA(n+1) + diphosphate</text>
        <dbReference type="Rhea" id="RHEA:22508"/>
        <dbReference type="Rhea" id="RHEA-COMP:17339"/>
        <dbReference type="Rhea" id="RHEA-COMP:17340"/>
        <dbReference type="ChEBI" id="CHEBI:33019"/>
        <dbReference type="ChEBI" id="CHEBI:61560"/>
        <dbReference type="ChEBI" id="CHEBI:173112"/>
        <dbReference type="EC" id="2.7.7.49"/>
    </reaction>
</comment>
<dbReference type="InterPro" id="IPR001584">
    <property type="entry name" value="Integrase_cat-core"/>
</dbReference>
<feature type="compositionally biased region" description="Basic and acidic residues" evidence="23">
    <location>
        <begin position="1181"/>
        <end position="1190"/>
    </location>
</feature>
<dbReference type="GO" id="GO:0006508">
    <property type="term" value="P:proteolysis"/>
    <property type="evidence" value="ECO:0007669"/>
    <property type="project" value="UniProtKB-KW"/>
</dbReference>
<keyword evidence="13" id="KW-0460">Magnesium</keyword>
<evidence type="ECO:0000256" key="17">
    <source>
        <dbReference type="ARBA" id="ARBA00022932"/>
    </source>
</evidence>
<dbReference type="PROSITE" id="PS50994">
    <property type="entry name" value="INTEGRASE"/>
    <property type="match status" value="1"/>
</dbReference>
<evidence type="ECO:0000256" key="23">
    <source>
        <dbReference type="SAM" id="MobiDB-lite"/>
    </source>
</evidence>
<keyword evidence="14" id="KW-0694">RNA-binding</keyword>
<evidence type="ECO:0000256" key="19">
    <source>
        <dbReference type="ARBA" id="ARBA00023172"/>
    </source>
</evidence>
<dbReference type="GO" id="GO:0004190">
    <property type="term" value="F:aspartic-type endopeptidase activity"/>
    <property type="evidence" value="ECO:0007669"/>
    <property type="project" value="UniProtKB-KW"/>
</dbReference>
<evidence type="ECO:0000256" key="6">
    <source>
        <dbReference type="ARBA" id="ARBA00022722"/>
    </source>
</evidence>